<evidence type="ECO:0000313" key="2">
    <source>
        <dbReference type="EMBL" id="KAK3741027.1"/>
    </source>
</evidence>
<comment type="caution">
    <text evidence="2">The sequence shown here is derived from an EMBL/GenBank/DDBJ whole genome shotgun (WGS) entry which is preliminary data.</text>
</comment>
<dbReference type="AlphaFoldDB" id="A0AAE0YCP5"/>
<reference evidence="2" key="1">
    <citation type="journal article" date="2023" name="G3 (Bethesda)">
        <title>A reference genome for the long-term kleptoplast-retaining sea slug Elysia crispata morphotype clarki.</title>
        <authorList>
            <person name="Eastman K.E."/>
            <person name="Pendleton A.L."/>
            <person name="Shaikh M.A."/>
            <person name="Suttiyut T."/>
            <person name="Ogas R."/>
            <person name="Tomko P."/>
            <person name="Gavelis G."/>
            <person name="Widhalm J.R."/>
            <person name="Wisecaver J.H."/>
        </authorList>
    </citation>
    <scope>NUCLEOTIDE SEQUENCE</scope>
    <source>
        <strain evidence="2">ECLA1</strain>
    </source>
</reference>
<gene>
    <name evidence="2" type="ORF">RRG08_005717</name>
</gene>
<evidence type="ECO:0000256" key="1">
    <source>
        <dbReference type="SAM" id="MobiDB-lite"/>
    </source>
</evidence>
<feature type="region of interest" description="Disordered" evidence="1">
    <location>
        <begin position="61"/>
        <end position="80"/>
    </location>
</feature>
<sequence>MARTNQHLTQCNRFGDLIRSLYKVTSPFPTRPIREITFKLEHPQLVSFRDSLNGPFQIGAISKQQKKGSGKSKATSAQQPSLVQLYPNSLPISKEKFKDLQDLKKFCRPENYSFLNDLPTA</sequence>
<dbReference type="EMBL" id="JAWDGP010006450">
    <property type="protein sequence ID" value="KAK3741027.1"/>
    <property type="molecule type" value="Genomic_DNA"/>
</dbReference>
<organism evidence="2 3">
    <name type="scientific">Elysia crispata</name>
    <name type="common">lettuce slug</name>
    <dbReference type="NCBI Taxonomy" id="231223"/>
    <lineage>
        <taxon>Eukaryota</taxon>
        <taxon>Metazoa</taxon>
        <taxon>Spiralia</taxon>
        <taxon>Lophotrochozoa</taxon>
        <taxon>Mollusca</taxon>
        <taxon>Gastropoda</taxon>
        <taxon>Heterobranchia</taxon>
        <taxon>Euthyneura</taxon>
        <taxon>Panpulmonata</taxon>
        <taxon>Sacoglossa</taxon>
        <taxon>Placobranchoidea</taxon>
        <taxon>Plakobranchidae</taxon>
        <taxon>Elysia</taxon>
    </lineage>
</organism>
<keyword evidence="3" id="KW-1185">Reference proteome</keyword>
<evidence type="ECO:0000313" key="3">
    <source>
        <dbReference type="Proteomes" id="UP001283361"/>
    </source>
</evidence>
<proteinExistence type="predicted"/>
<dbReference type="Proteomes" id="UP001283361">
    <property type="component" value="Unassembled WGS sequence"/>
</dbReference>
<name>A0AAE0YCP5_9GAST</name>
<accession>A0AAE0YCP5</accession>
<protein>
    <submittedName>
        <fullName evidence="2">Uncharacterized protein</fullName>
    </submittedName>
</protein>